<dbReference type="Proteomes" id="UP000886124">
    <property type="component" value="Unassembled WGS sequence"/>
</dbReference>
<keyword evidence="3 4" id="KW-0975">Bacterial flagellum</keyword>
<dbReference type="HAMAP" id="MF_00724">
    <property type="entry name" value="FliE"/>
    <property type="match status" value="1"/>
</dbReference>
<evidence type="ECO:0000256" key="2">
    <source>
        <dbReference type="ARBA" id="ARBA00009272"/>
    </source>
</evidence>
<comment type="subcellular location">
    <subcellularLocation>
        <location evidence="1 4">Bacterial flagellum basal body</location>
    </subcellularLocation>
</comment>
<comment type="caution">
    <text evidence="6">The sequence shown here is derived from an EMBL/GenBank/DDBJ whole genome shotgun (WGS) entry which is preliminary data.</text>
</comment>
<evidence type="ECO:0000256" key="5">
    <source>
        <dbReference type="NCBIfam" id="TIGR00205"/>
    </source>
</evidence>
<organism evidence="6">
    <name type="scientific">Caldithrix abyssi</name>
    <dbReference type="NCBI Taxonomy" id="187145"/>
    <lineage>
        <taxon>Bacteria</taxon>
        <taxon>Pseudomonadati</taxon>
        <taxon>Calditrichota</taxon>
        <taxon>Calditrichia</taxon>
        <taxon>Calditrichales</taxon>
        <taxon>Calditrichaceae</taxon>
        <taxon>Caldithrix</taxon>
    </lineage>
</organism>
<dbReference type="NCBIfam" id="TIGR00205">
    <property type="entry name" value="fliE"/>
    <property type="match status" value="1"/>
</dbReference>
<dbReference type="GO" id="GO:0071973">
    <property type="term" value="P:bacterial-type flagellum-dependent cell motility"/>
    <property type="evidence" value="ECO:0007669"/>
    <property type="project" value="InterPro"/>
</dbReference>
<dbReference type="PANTHER" id="PTHR34653:SF1">
    <property type="entry name" value="FLAGELLAR HOOK-BASAL BODY COMPLEX PROTEIN FLIE"/>
    <property type="match status" value="1"/>
</dbReference>
<sequence length="105" mass="12114">MNKINLLKNLQITDAAKSQQTKQRSNELQELKDRDFGATIKDFMQAVNNKNMEAAQQVADVIQGNSQNLHQAMASMEEARLSFQLMIEVRNKLLESYKELERMQV</sequence>
<name>A0A7V5UFM8_CALAY</name>
<dbReference type="GO" id="GO:0005198">
    <property type="term" value="F:structural molecule activity"/>
    <property type="evidence" value="ECO:0007669"/>
    <property type="project" value="UniProtKB-UniRule"/>
</dbReference>
<gene>
    <name evidence="4 6" type="primary">fliE</name>
    <name evidence="6" type="ORF">ENJ89_09465</name>
</gene>
<comment type="similarity">
    <text evidence="2 4">Belongs to the FliE family.</text>
</comment>
<evidence type="ECO:0000256" key="3">
    <source>
        <dbReference type="ARBA" id="ARBA00023143"/>
    </source>
</evidence>
<evidence type="ECO:0000256" key="4">
    <source>
        <dbReference type="HAMAP-Rule" id="MF_00724"/>
    </source>
</evidence>
<dbReference type="GO" id="GO:0009425">
    <property type="term" value="C:bacterial-type flagellum basal body"/>
    <property type="evidence" value="ECO:0007669"/>
    <property type="project" value="UniProtKB-SubCell"/>
</dbReference>
<accession>A0A7V5UFM8</accession>
<evidence type="ECO:0000256" key="1">
    <source>
        <dbReference type="ARBA" id="ARBA00004117"/>
    </source>
</evidence>
<dbReference type="GO" id="GO:0003774">
    <property type="term" value="F:cytoskeletal motor activity"/>
    <property type="evidence" value="ECO:0007669"/>
    <property type="project" value="InterPro"/>
</dbReference>
<keyword evidence="6" id="KW-0966">Cell projection</keyword>
<keyword evidence="6" id="KW-0969">Cilium</keyword>
<dbReference type="InterPro" id="IPR001624">
    <property type="entry name" value="FliE"/>
</dbReference>
<keyword evidence="6" id="KW-0282">Flagellum</keyword>
<dbReference type="AlphaFoldDB" id="A0A7V5UFM8"/>
<dbReference type="Pfam" id="PF02049">
    <property type="entry name" value="FliE"/>
    <property type="match status" value="1"/>
</dbReference>
<dbReference type="EMBL" id="DROD01000601">
    <property type="protein sequence ID" value="HHJ53409.1"/>
    <property type="molecule type" value="Genomic_DNA"/>
</dbReference>
<evidence type="ECO:0000313" key="6">
    <source>
        <dbReference type="EMBL" id="HHJ53409.1"/>
    </source>
</evidence>
<dbReference type="PANTHER" id="PTHR34653">
    <property type="match status" value="1"/>
</dbReference>
<dbReference type="PRINTS" id="PR01006">
    <property type="entry name" value="FLGHOOKFLIE"/>
</dbReference>
<protein>
    <recommendedName>
        <fullName evidence="4 5">Flagellar hook-basal body complex protein FliE</fullName>
    </recommendedName>
</protein>
<proteinExistence type="inferred from homology"/>
<reference evidence="6" key="1">
    <citation type="journal article" date="2020" name="mSystems">
        <title>Genome- and Community-Level Interaction Insights into Carbon Utilization and Element Cycling Functions of Hydrothermarchaeota in Hydrothermal Sediment.</title>
        <authorList>
            <person name="Zhou Z."/>
            <person name="Liu Y."/>
            <person name="Xu W."/>
            <person name="Pan J."/>
            <person name="Luo Z.H."/>
            <person name="Li M."/>
        </authorList>
    </citation>
    <scope>NUCLEOTIDE SEQUENCE [LARGE SCALE GENOMIC DNA]</scope>
    <source>
        <strain evidence="6">HyVt-527</strain>
    </source>
</reference>